<feature type="compositionally biased region" description="Pro residues" evidence="1">
    <location>
        <begin position="202"/>
        <end position="220"/>
    </location>
</feature>
<reference evidence="3 4" key="2">
    <citation type="submission" date="2018-11" db="EMBL/GenBank/DDBJ databases">
        <authorList>
            <consortium name="Pathogen Informatics"/>
        </authorList>
    </citation>
    <scope>NUCLEOTIDE SEQUENCE [LARGE SCALE GENOMIC DNA]</scope>
    <source>
        <strain evidence="3 4">NST_G2</strain>
    </source>
</reference>
<feature type="region of interest" description="Disordered" evidence="1">
    <location>
        <begin position="132"/>
        <end position="233"/>
    </location>
</feature>
<sequence>MISCSYSLSSFSSELLPGAHLFASIRNVKPLAVKLRDLETKGLKQGRRVGFRQQLPDRRRTKLMSDRQCPNPGLFLQAVNTSPIATFGTRSLFLKIGLWLLFSWVFVVADIVGVHFLAAFDLMVDCRHSRLQEQTRPKGRLASHKHRGSTPPMPKPCQRAHAVNAHNARTRCNDNPTTSTSATPASDPTTTATTTTANPVIDAPPPTITDTILPPPPPAPIAATNTTCPTPTS</sequence>
<dbReference type="WBParaSite" id="SSLN_0000111201-mRNA-1">
    <property type="protein sequence ID" value="SSLN_0000111201-mRNA-1"/>
    <property type="gene ID" value="SSLN_0000111201"/>
</dbReference>
<feature type="transmembrane region" description="Helical" evidence="2">
    <location>
        <begin position="96"/>
        <end position="120"/>
    </location>
</feature>
<organism evidence="5">
    <name type="scientific">Schistocephalus solidus</name>
    <name type="common">Tapeworm</name>
    <dbReference type="NCBI Taxonomy" id="70667"/>
    <lineage>
        <taxon>Eukaryota</taxon>
        <taxon>Metazoa</taxon>
        <taxon>Spiralia</taxon>
        <taxon>Lophotrochozoa</taxon>
        <taxon>Platyhelminthes</taxon>
        <taxon>Cestoda</taxon>
        <taxon>Eucestoda</taxon>
        <taxon>Diphyllobothriidea</taxon>
        <taxon>Diphyllobothriidae</taxon>
        <taxon>Schistocephalus</taxon>
    </lineage>
</organism>
<feature type="compositionally biased region" description="Low complexity" evidence="1">
    <location>
        <begin position="221"/>
        <end position="233"/>
    </location>
</feature>
<evidence type="ECO:0000256" key="2">
    <source>
        <dbReference type="SAM" id="Phobius"/>
    </source>
</evidence>
<keyword evidence="2" id="KW-0812">Transmembrane</keyword>
<accession>A0A183SA20</accession>
<protein>
    <submittedName>
        <fullName evidence="3 5">Uncharacterized protein</fullName>
    </submittedName>
</protein>
<keyword evidence="2" id="KW-1133">Transmembrane helix</keyword>
<dbReference type="OrthoDB" id="775972at2759"/>
<proteinExistence type="predicted"/>
<evidence type="ECO:0000256" key="1">
    <source>
        <dbReference type="SAM" id="MobiDB-lite"/>
    </source>
</evidence>
<evidence type="ECO:0000313" key="4">
    <source>
        <dbReference type="Proteomes" id="UP000275846"/>
    </source>
</evidence>
<reference evidence="5" key="1">
    <citation type="submission" date="2016-06" db="UniProtKB">
        <authorList>
            <consortium name="WormBaseParasite"/>
        </authorList>
    </citation>
    <scope>IDENTIFICATION</scope>
</reference>
<evidence type="ECO:0000313" key="5">
    <source>
        <dbReference type="WBParaSite" id="SSLN_0000111201-mRNA-1"/>
    </source>
</evidence>
<name>A0A183SA20_SCHSO</name>
<keyword evidence="2" id="KW-0472">Membrane</keyword>
<dbReference type="AlphaFoldDB" id="A0A183SA20"/>
<dbReference type="Proteomes" id="UP000275846">
    <property type="component" value="Unassembled WGS sequence"/>
</dbReference>
<gene>
    <name evidence="3" type="ORF">SSLN_LOCUS1068</name>
</gene>
<dbReference type="EMBL" id="UYSU01001425">
    <property type="protein sequence ID" value="VDL86847.1"/>
    <property type="molecule type" value="Genomic_DNA"/>
</dbReference>
<feature type="compositionally biased region" description="Basic residues" evidence="1">
    <location>
        <begin position="137"/>
        <end position="148"/>
    </location>
</feature>
<feature type="compositionally biased region" description="Low complexity" evidence="1">
    <location>
        <begin position="173"/>
        <end position="201"/>
    </location>
</feature>
<keyword evidence="4" id="KW-1185">Reference proteome</keyword>
<evidence type="ECO:0000313" key="3">
    <source>
        <dbReference type="EMBL" id="VDL86847.1"/>
    </source>
</evidence>